<dbReference type="AlphaFoldDB" id="A0A5J4S3A5"/>
<dbReference type="Pfam" id="PF21307">
    <property type="entry name" value="Glyco_hydro_95_C"/>
    <property type="match status" value="1"/>
</dbReference>
<dbReference type="Pfam" id="PF14498">
    <property type="entry name" value="Glyco_hyd_65N_2"/>
    <property type="match status" value="1"/>
</dbReference>
<name>A0A5J4S3A5_9ZZZZ</name>
<dbReference type="SUPFAM" id="SSF48208">
    <property type="entry name" value="Six-hairpin glycosidases"/>
    <property type="match status" value="1"/>
</dbReference>
<dbReference type="InterPro" id="IPR013780">
    <property type="entry name" value="Glyco_hydro_b"/>
</dbReference>
<dbReference type="Gene3D" id="1.50.10.10">
    <property type="match status" value="1"/>
</dbReference>
<proteinExistence type="predicted"/>
<dbReference type="Gene3D" id="2.60.40.1180">
    <property type="entry name" value="Golgi alpha-mannosidase II"/>
    <property type="match status" value="1"/>
</dbReference>
<dbReference type="InterPro" id="IPR008928">
    <property type="entry name" value="6-hairpin_glycosidase_sf"/>
</dbReference>
<evidence type="ECO:0000259" key="2">
    <source>
        <dbReference type="Pfam" id="PF21307"/>
    </source>
</evidence>
<dbReference type="EMBL" id="SNRY01000451">
    <property type="protein sequence ID" value="KAA6340564.1"/>
    <property type="molecule type" value="Genomic_DNA"/>
</dbReference>
<feature type="domain" description="Glycosyl hydrolase family 95 catalytic" evidence="3">
    <location>
        <begin position="288"/>
        <end position="703"/>
    </location>
</feature>
<dbReference type="InterPro" id="IPR016518">
    <property type="entry name" value="Alpha-L-fucosidase"/>
</dbReference>
<dbReference type="InterPro" id="IPR012341">
    <property type="entry name" value="6hp_glycosidase-like_sf"/>
</dbReference>
<accession>A0A5J4S3A5</accession>
<dbReference type="GO" id="GO:0004560">
    <property type="term" value="F:alpha-L-fucosidase activity"/>
    <property type="evidence" value="ECO:0007669"/>
    <property type="project" value="InterPro"/>
</dbReference>
<dbReference type="GO" id="GO:0005975">
    <property type="term" value="P:carbohydrate metabolic process"/>
    <property type="evidence" value="ECO:0007669"/>
    <property type="project" value="InterPro"/>
</dbReference>
<gene>
    <name evidence="4" type="ORF">EZS27_011582</name>
</gene>
<dbReference type="PIRSF" id="PIRSF007663">
    <property type="entry name" value="UCP007663"/>
    <property type="match status" value="1"/>
</dbReference>
<dbReference type="InterPro" id="IPR049053">
    <property type="entry name" value="AFCA-like_C"/>
</dbReference>
<dbReference type="PANTHER" id="PTHR31084">
    <property type="entry name" value="ALPHA-L-FUCOSIDASE 2"/>
    <property type="match status" value="1"/>
</dbReference>
<sequence length="802" mass="89931">MKRLFLIGYCLLSLTACQAGKEKEENLSLWFRQPADEWMKATPIGNGRLGAMVFGGIKTEKIALNEITMWSGQPEPPQELTDGKERLAAVRKLFYEGKYEEGNRLAAQTLTVRSHSFGSHLPVGDLLLNFRNDAGAVSDYKRELDLHNAITTVSYRADGVTYKREYLCSNPDNVLVVKLSADKKGSLDFNLGITMTRETDSTLFATNGNELTFSGKVNFRKYGTGGVNFIGNVNVSATGGSVQADGQALKISNADEAVVMIDIRTDYHHPAYVSACRNTIDKAVAKGYDLVRKDHTADYEALFDKVDVSLGTSEADKLPTDERWQQVKKGREDPGLDALFFQYGRYLLIASSRENSPLPSNLQGLWNDNLACNMGWTCDYHLDINIEQNYWLSNVTNLYECNKPLFDYIRFLSEHGSNIAQSIYGSPGWVAHTTVNAWGYTASGDGVGWGMFPTAGAWIASHLWTHYEYTQDKDFLAETAYPLLKGSATFFLDYMTEIPGSDYLLTGPSTSPENAFRYGDKHMSLYMMPTCDRVLVYETYQSCIKASAILDIDAEFRYTLESALQKFPPIRIGKNGTVQEWFEDFDEVQPNHRHTTHLLSLYPFSQISLDRTPELAIAARKTIERRLNAEGWEDVEWSRANMICFYARLKDQQEAYNSLQSLLNTFTRENLLTISPKGIAGAPWDIFIIDGNAAGTAAVAEMLIQNHEGYIEFLPALPMQWKTGHFKGLCLRGGAEADAEWKDGILTKATVRATADQNITIKLPTDNRPLQCYLNDKKQSSETVNGDKVTISLKKGDIWRIQ</sequence>
<evidence type="ECO:0000313" key="4">
    <source>
        <dbReference type="EMBL" id="KAA6340564.1"/>
    </source>
</evidence>
<dbReference type="InterPro" id="IPR054363">
    <property type="entry name" value="GH95_cat"/>
</dbReference>
<organism evidence="4">
    <name type="scientific">termite gut metagenome</name>
    <dbReference type="NCBI Taxonomy" id="433724"/>
    <lineage>
        <taxon>unclassified sequences</taxon>
        <taxon>metagenomes</taxon>
        <taxon>organismal metagenomes</taxon>
    </lineage>
</organism>
<dbReference type="PROSITE" id="PS51257">
    <property type="entry name" value="PROKAR_LIPOPROTEIN"/>
    <property type="match status" value="1"/>
</dbReference>
<dbReference type="Pfam" id="PF22124">
    <property type="entry name" value="Glyco_hydro_95_cat"/>
    <property type="match status" value="1"/>
</dbReference>
<dbReference type="InterPro" id="IPR027414">
    <property type="entry name" value="GH95_N_dom"/>
</dbReference>
<feature type="domain" description="Glycosyl hydrolase family 95 N-terminal" evidence="1">
    <location>
        <begin position="29"/>
        <end position="268"/>
    </location>
</feature>
<evidence type="ECO:0000259" key="1">
    <source>
        <dbReference type="Pfam" id="PF14498"/>
    </source>
</evidence>
<dbReference type="Gene3D" id="2.70.98.50">
    <property type="entry name" value="putative glycoside hydrolase family protein from bacillus halodurans"/>
    <property type="match status" value="1"/>
</dbReference>
<feature type="domain" description="Alpha fucosidase A-like C-terminal" evidence="2">
    <location>
        <begin position="705"/>
        <end position="801"/>
    </location>
</feature>
<evidence type="ECO:0000259" key="3">
    <source>
        <dbReference type="Pfam" id="PF22124"/>
    </source>
</evidence>
<comment type="caution">
    <text evidence="4">The sequence shown here is derived from an EMBL/GenBank/DDBJ whole genome shotgun (WGS) entry which is preliminary data.</text>
</comment>
<reference evidence="4" key="1">
    <citation type="submission" date="2019-03" db="EMBL/GenBank/DDBJ databases">
        <title>Single cell metagenomics reveals metabolic interactions within the superorganism composed of flagellate Streblomastix strix and complex community of Bacteroidetes bacteria on its surface.</title>
        <authorList>
            <person name="Treitli S.C."/>
            <person name="Kolisko M."/>
            <person name="Husnik F."/>
            <person name="Keeling P."/>
            <person name="Hampl V."/>
        </authorList>
    </citation>
    <scope>NUCLEOTIDE SEQUENCE</scope>
    <source>
        <strain evidence="4">STM</strain>
    </source>
</reference>
<protein>
    <submittedName>
        <fullName evidence="4">Uncharacterized protein</fullName>
    </submittedName>
</protein>
<dbReference type="PANTHER" id="PTHR31084:SF0">
    <property type="entry name" value="ALPHA-L-FUCOSIDASE 2"/>
    <property type="match status" value="1"/>
</dbReference>